<name>A0AAF0TU53_SOLVR</name>
<dbReference type="PANTHER" id="PTHR15503">
    <property type="entry name" value="LDOC1 RELATED"/>
    <property type="match status" value="1"/>
</dbReference>
<evidence type="ECO:0000313" key="2">
    <source>
        <dbReference type="Proteomes" id="UP001234989"/>
    </source>
</evidence>
<dbReference type="EMBL" id="CP133615">
    <property type="protein sequence ID" value="WMV25463.1"/>
    <property type="molecule type" value="Genomic_DNA"/>
</dbReference>
<keyword evidence="2" id="KW-1185">Reference proteome</keyword>
<dbReference type="PANTHER" id="PTHR15503:SF45">
    <property type="entry name" value="RNA-DIRECTED DNA POLYMERASE HOMOLOG"/>
    <property type="match status" value="1"/>
</dbReference>
<accession>A0AAF0TU53</accession>
<gene>
    <name evidence="1" type="ORF">MTR67_018848</name>
</gene>
<reference evidence="1" key="1">
    <citation type="submission" date="2023-08" db="EMBL/GenBank/DDBJ databases">
        <title>A de novo genome assembly of Solanum verrucosum Schlechtendal, a Mexican diploid species geographically isolated from the other diploid A-genome species in potato relatives.</title>
        <authorList>
            <person name="Hosaka K."/>
        </authorList>
    </citation>
    <scope>NUCLEOTIDE SEQUENCE</scope>
    <source>
        <tissue evidence="1">Young leaves</tissue>
    </source>
</reference>
<dbReference type="Gene3D" id="3.10.10.10">
    <property type="entry name" value="HIV Type 1 Reverse Transcriptase, subunit A, domain 1"/>
    <property type="match status" value="1"/>
</dbReference>
<dbReference type="SUPFAM" id="SSF56672">
    <property type="entry name" value="DNA/RNA polymerases"/>
    <property type="match status" value="1"/>
</dbReference>
<sequence length="287" mass="32781">MVTSHVQGLMDMVVLSSDKRFSVKVPPMLLLSSTKIGCLTLGLKEEMVVDFHHLLVLNVEESMRLREEKIGNLRLVVRVQVLQSKTDSMQFRLVMSKRVLYVLTDPFCISTPIDESIVANRVYRNCPISLSHRVTHINLVELDMLDFDVILGMNWLHSCYASISCRTRVVKFQFPNESILEWDMDSETPTLESVHVVNKFSKVFHDDLPDVTLEREIDFGIDLLPDTQPICIPPYRMALAELKELKEKLKDLLNKGSSNHVSLHGVLQFCLFGRKMVHSICVLTIGN</sequence>
<organism evidence="1 2">
    <name type="scientific">Solanum verrucosum</name>
    <dbReference type="NCBI Taxonomy" id="315347"/>
    <lineage>
        <taxon>Eukaryota</taxon>
        <taxon>Viridiplantae</taxon>
        <taxon>Streptophyta</taxon>
        <taxon>Embryophyta</taxon>
        <taxon>Tracheophyta</taxon>
        <taxon>Spermatophyta</taxon>
        <taxon>Magnoliopsida</taxon>
        <taxon>eudicotyledons</taxon>
        <taxon>Gunneridae</taxon>
        <taxon>Pentapetalae</taxon>
        <taxon>asterids</taxon>
        <taxon>lamiids</taxon>
        <taxon>Solanales</taxon>
        <taxon>Solanaceae</taxon>
        <taxon>Solanoideae</taxon>
        <taxon>Solaneae</taxon>
        <taxon>Solanum</taxon>
    </lineage>
</organism>
<dbReference type="Proteomes" id="UP001234989">
    <property type="component" value="Chromosome 4"/>
</dbReference>
<proteinExistence type="predicted"/>
<dbReference type="AlphaFoldDB" id="A0AAF0TU53"/>
<evidence type="ECO:0000313" key="1">
    <source>
        <dbReference type="EMBL" id="WMV25463.1"/>
    </source>
</evidence>
<dbReference type="CDD" id="cd00303">
    <property type="entry name" value="retropepsin_like"/>
    <property type="match status" value="1"/>
</dbReference>
<dbReference type="Pfam" id="PF08284">
    <property type="entry name" value="RVP_2"/>
    <property type="match status" value="1"/>
</dbReference>
<dbReference type="InterPro" id="IPR032567">
    <property type="entry name" value="RTL1-rel"/>
</dbReference>
<dbReference type="InterPro" id="IPR043502">
    <property type="entry name" value="DNA/RNA_pol_sf"/>
</dbReference>
<dbReference type="InterPro" id="IPR021109">
    <property type="entry name" value="Peptidase_aspartic_dom_sf"/>
</dbReference>
<protein>
    <submittedName>
        <fullName evidence="1">Uncharacterized protein</fullName>
    </submittedName>
</protein>
<dbReference type="Gene3D" id="2.40.70.10">
    <property type="entry name" value="Acid Proteases"/>
    <property type="match status" value="1"/>
</dbReference>